<sequence>MVFSISDDVHIIKKRGTSIKNATNNVINQKSIKERNKEDKFEYSFFGTPRRSKVNPYLAICFSSETISISFSTFDGL</sequence>
<reference evidence="1 2" key="1">
    <citation type="journal article" date="2009" name="PLoS Genet.">
        <title>Genomic analysis of the basal lineage fungus Rhizopus oryzae reveals a whole-genome duplication.</title>
        <authorList>
            <person name="Ma L.-J."/>
            <person name="Ibrahim A.S."/>
            <person name="Skory C."/>
            <person name="Grabherr M.G."/>
            <person name="Burger G."/>
            <person name="Butler M."/>
            <person name="Elias M."/>
            <person name="Idnurm A."/>
            <person name="Lang B.F."/>
            <person name="Sone T."/>
            <person name="Abe A."/>
            <person name="Calvo S.E."/>
            <person name="Corrochano L.M."/>
            <person name="Engels R."/>
            <person name="Fu J."/>
            <person name="Hansberg W."/>
            <person name="Kim J.-M."/>
            <person name="Kodira C.D."/>
            <person name="Koehrsen M.J."/>
            <person name="Liu B."/>
            <person name="Miranda-Saavedra D."/>
            <person name="O'Leary S."/>
            <person name="Ortiz-Castellanos L."/>
            <person name="Poulter R."/>
            <person name="Rodriguez-Romero J."/>
            <person name="Ruiz-Herrera J."/>
            <person name="Shen Y.-Q."/>
            <person name="Zeng Q."/>
            <person name="Galagan J."/>
            <person name="Birren B.W."/>
            <person name="Cuomo C.A."/>
            <person name="Wickes B.L."/>
        </authorList>
    </citation>
    <scope>NUCLEOTIDE SEQUENCE [LARGE SCALE GENOMIC DNA]</scope>
    <source>
        <strain evidence="2">RA 99-880 / ATCC MYA-4621 / FGSC 9543 / NRRL 43880</strain>
    </source>
</reference>
<dbReference type="AlphaFoldDB" id="I1C7T1"/>
<accession>I1C7T1</accession>
<dbReference type="VEuPathDB" id="FungiDB:RO3G_09221"/>
<name>I1C7T1_RHIO9</name>
<gene>
    <name evidence="1" type="ORF">RO3G_09221</name>
</gene>
<evidence type="ECO:0000313" key="1">
    <source>
        <dbReference type="EMBL" id="EIE84511.1"/>
    </source>
</evidence>
<organism evidence="1 2">
    <name type="scientific">Rhizopus delemar (strain RA 99-880 / ATCC MYA-4621 / FGSC 9543 / NRRL 43880)</name>
    <name type="common">Mucormycosis agent</name>
    <name type="synonym">Rhizopus arrhizus var. delemar</name>
    <dbReference type="NCBI Taxonomy" id="246409"/>
    <lineage>
        <taxon>Eukaryota</taxon>
        <taxon>Fungi</taxon>
        <taxon>Fungi incertae sedis</taxon>
        <taxon>Mucoromycota</taxon>
        <taxon>Mucoromycotina</taxon>
        <taxon>Mucoromycetes</taxon>
        <taxon>Mucorales</taxon>
        <taxon>Mucorineae</taxon>
        <taxon>Rhizopodaceae</taxon>
        <taxon>Rhizopus</taxon>
    </lineage>
</organism>
<dbReference type="Proteomes" id="UP000009138">
    <property type="component" value="Unassembled WGS sequence"/>
</dbReference>
<dbReference type="RefSeq" id="XP_067519907.1">
    <property type="nucleotide sequence ID" value="XM_067663806.1"/>
</dbReference>
<protein>
    <submittedName>
        <fullName evidence="1">Uncharacterized protein</fullName>
    </submittedName>
</protein>
<keyword evidence="2" id="KW-1185">Reference proteome</keyword>
<dbReference type="EMBL" id="CH476738">
    <property type="protein sequence ID" value="EIE84511.1"/>
    <property type="molecule type" value="Genomic_DNA"/>
</dbReference>
<dbReference type="GeneID" id="93616187"/>
<proteinExistence type="predicted"/>
<dbReference type="InParanoid" id="I1C7T1"/>
<evidence type="ECO:0000313" key="2">
    <source>
        <dbReference type="Proteomes" id="UP000009138"/>
    </source>
</evidence>